<feature type="transmembrane region" description="Helical" evidence="7">
    <location>
        <begin position="7"/>
        <end position="25"/>
    </location>
</feature>
<keyword evidence="2 7" id="KW-0812">Transmembrane</keyword>
<evidence type="ECO:0000313" key="9">
    <source>
        <dbReference type="EMBL" id="TEA10786.1"/>
    </source>
</evidence>
<evidence type="ECO:0000256" key="5">
    <source>
        <dbReference type="ARBA" id="ARBA00038359"/>
    </source>
</evidence>
<evidence type="ECO:0000256" key="2">
    <source>
        <dbReference type="ARBA" id="ARBA00022692"/>
    </source>
</evidence>
<keyword evidence="10" id="KW-1185">Reference proteome</keyword>
<reference evidence="9 10" key="1">
    <citation type="submission" date="2018-11" db="EMBL/GenBank/DDBJ databases">
        <title>Genome sequence and assembly of Colletotrichum sidae.</title>
        <authorList>
            <person name="Gan P."/>
            <person name="Shirasu K."/>
        </authorList>
    </citation>
    <scope>NUCLEOTIDE SEQUENCE [LARGE SCALE GENOMIC DNA]</scope>
    <source>
        <strain evidence="9 10">CBS 518.97</strain>
    </source>
</reference>
<dbReference type="InterPro" id="IPR052337">
    <property type="entry name" value="SAT4-like"/>
</dbReference>
<feature type="transmembrane region" description="Helical" evidence="7">
    <location>
        <begin position="193"/>
        <end position="213"/>
    </location>
</feature>
<feature type="transmembrane region" description="Helical" evidence="7">
    <location>
        <begin position="155"/>
        <end position="173"/>
    </location>
</feature>
<name>A0A4R8T2B5_9PEZI</name>
<comment type="caution">
    <text evidence="9">The sequence shown here is derived from an EMBL/GenBank/DDBJ whole genome shotgun (WGS) entry which is preliminary data.</text>
</comment>
<dbReference type="Pfam" id="PF20684">
    <property type="entry name" value="Fung_rhodopsin"/>
    <property type="match status" value="1"/>
</dbReference>
<evidence type="ECO:0000259" key="8">
    <source>
        <dbReference type="Pfam" id="PF20684"/>
    </source>
</evidence>
<gene>
    <name evidence="9" type="ORF">C8034_v008712</name>
</gene>
<keyword evidence="4 7" id="KW-0472">Membrane</keyword>
<dbReference type="EMBL" id="QAPF01000430">
    <property type="protein sequence ID" value="TEA10786.1"/>
    <property type="molecule type" value="Genomic_DNA"/>
</dbReference>
<evidence type="ECO:0000256" key="6">
    <source>
        <dbReference type="SAM" id="MobiDB-lite"/>
    </source>
</evidence>
<organism evidence="9 10">
    <name type="scientific">Colletotrichum sidae</name>
    <dbReference type="NCBI Taxonomy" id="1347389"/>
    <lineage>
        <taxon>Eukaryota</taxon>
        <taxon>Fungi</taxon>
        <taxon>Dikarya</taxon>
        <taxon>Ascomycota</taxon>
        <taxon>Pezizomycotina</taxon>
        <taxon>Sordariomycetes</taxon>
        <taxon>Hypocreomycetidae</taxon>
        <taxon>Glomerellales</taxon>
        <taxon>Glomerellaceae</taxon>
        <taxon>Colletotrichum</taxon>
        <taxon>Colletotrichum orbiculare species complex</taxon>
    </lineage>
</organism>
<dbReference type="PANTHER" id="PTHR33048:SF155">
    <property type="entry name" value="INTEGRAL MEMBRANE PROTEIN"/>
    <property type="match status" value="1"/>
</dbReference>
<protein>
    <recommendedName>
        <fullName evidence="8">Rhodopsin domain-containing protein</fullName>
    </recommendedName>
</protein>
<feature type="transmembrane region" description="Helical" evidence="7">
    <location>
        <begin position="116"/>
        <end position="143"/>
    </location>
</feature>
<comment type="subcellular location">
    <subcellularLocation>
        <location evidence="1">Membrane</location>
        <topology evidence="1">Multi-pass membrane protein</topology>
    </subcellularLocation>
</comment>
<comment type="similarity">
    <text evidence="5">Belongs to the SAT4 family.</text>
</comment>
<evidence type="ECO:0000256" key="7">
    <source>
        <dbReference type="SAM" id="Phobius"/>
    </source>
</evidence>
<evidence type="ECO:0000256" key="4">
    <source>
        <dbReference type="ARBA" id="ARBA00023136"/>
    </source>
</evidence>
<dbReference type="AlphaFoldDB" id="A0A4R8T2B5"/>
<evidence type="ECO:0000256" key="3">
    <source>
        <dbReference type="ARBA" id="ARBA00022989"/>
    </source>
</evidence>
<dbReference type="Proteomes" id="UP000295604">
    <property type="component" value="Unassembled WGS sequence"/>
</dbReference>
<dbReference type="PANTHER" id="PTHR33048">
    <property type="entry name" value="PTH11-LIKE INTEGRAL MEMBRANE PROTEIN (AFU_ORTHOLOGUE AFUA_5G11245)"/>
    <property type="match status" value="1"/>
</dbReference>
<feature type="transmembrane region" description="Helical" evidence="7">
    <location>
        <begin position="74"/>
        <end position="96"/>
    </location>
</feature>
<sequence>MQICSWVNVATAIVAVSYGMGLHFATLTTEQKSGAIFWTMVGFPAGVMSFGLPKVAVVVLLTRILDPGPRHKNILWGLSLFCLLGLTANMVLLFIRCRPTQSNWDFSPGPRCWDKWILVHFAMYTGSLAAFVDGYLAIYPAIVLARLQMSLKKKVALSVALGIGSISSVVAVYKCTRLRSLASDDYTYDTADLAIWTIVEGGTMTIAACIPVLQPLGELLFGRRTSRPGVYKKHSSSTGQSEATGSESVELSRHYKSKKYAQRELSSNVGIRTFFEEVTTTTTATSRGILESVNEQHKLEGKIIRTDAFSVKIEQKKA</sequence>
<feature type="domain" description="Rhodopsin" evidence="8">
    <location>
        <begin position="6"/>
        <end position="216"/>
    </location>
</feature>
<dbReference type="InterPro" id="IPR049326">
    <property type="entry name" value="Rhodopsin_dom_fungi"/>
</dbReference>
<feature type="transmembrane region" description="Helical" evidence="7">
    <location>
        <begin position="37"/>
        <end position="62"/>
    </location>
</feature>
<keyword evidence="3 7" id="KW-1133">Transmembrane helix</keyword>
<feature type="compositionally biased region" description="Polar residues" evidence="6">
    <location>
        <begin position="236"/>
        <end position="249"/>
    </location>
</feature>
<evidence type="ECO:0000256" key="1">
    <source>
        <dbReference type="ARBA" id="ARBA00004141"/>
    </source>
</evidence>
<evidence type="ECO:0000313" key="10">
    <source>
        <dbReference type="Proteomes" id="UP000295604"/>
    </source>
</evidence>
<feature type="region of interest" description="Disordered" evidence="6">
    <location>
        <begin position="229"/>
        <end position="250"/>
    </location>
</feature>
<proteinExistence type="inferred from homology"/>
<accession>A0A4R8T2B5</accession>
<dbReference type="GO" id="GO:0016020">
    <property type="term" value="C:membrane"/>
    <property type="evidence" value="ECO:0007669"/>
    <property type="project" value="UniProtKB-SubCell"/>
</dbReference>